<name>A0A1S1Z118_FLAPC</name>
<dbReference type="NCBIfam" id="TIGR04183">
    <property type="entry name" value="Por_Secre_tail"/>
    <property type="match status" value="1"/>
</dbReference>
<dbReference type="Pfam" id="PF18962">
    <property type="entry name" value="Por_Secre_tail"/>
    <property type="match status" value="1"/>
</dbReference>
<dbReference type="EMBL" id="JRYR02000001">
    <property type="protein sequence ID" value="OHX66941.1"/>
    <property type="molecule type" value="Genomic_DNA"/>
</dbReference>
<comment type="caution">
    <text evidence="2">The sequence shown here is derived from an EMBL/GenBank/DDBJ whole genome shotgun (WGS) entry which is preliminary data.</text>
</comment>
<organism evidence="2 3">
    <name type="scientific">Flammeovirga pacifica</name>
    <dbReference type="NCBI Taxonomy" id="915059"/>
    <lineage>
        <taxon>Bacteria</taxon>
        <taxon>Pseudomonadati</taxon>
        <taxon>Bacteroidota</taxon>
        <taxon>Cytophagia</taxon>
        <taxon>Cytophagales</taxon>
        <taxon>Flammeovirgaceae</taxon>
        <taxon>Flammeovirga</taxon>
    </lineage>
</organism>
<dbReference type="Proteomes" id="UP000179797">
    <property type="component" value="Unassembled WGS sequence"/>
</dbReference>
<dbReference type="STRING" id="915059.NH26_11590"/>
<evidence type="ECO:0000313" key="2">
    <source>
        <dbReference type="EMBL" id="OHX66941.1"/>
    </source>
</evidence>
<keyword evidence="3" id="KW-1185">Reference proteome</keyword>
<accession>A0A1S1Z118</accession>
<protein>
    <recommendedName>
        <fullName evidence="1">Secretion system C-terminal sorting domain-containing protein</fullName>
    </recommendedName>
</protein>
<dbReference type="Gene3D" id="2.60.40.3080">
    <property type="match status" value="1"/>
</dbReference>
<reference evidence="2 3" key="1">
    <citation type="journal article" date="2012" name="Int. J. Syst. Evol. Microbiol.">
        <title>Flammeovirga pacifica sp. nov., isolated from deep-sea sediment.</title>
        <authorList>
            <person name="Xu H."/>
            <person name="Fu Y."/>
            <person name="Yang N."/>
            <person name="Ding Z."/>
            <person name="Lai Q."/>
            <person name="Zeng R."/>
        </authorList>
    </citation>
    <scope>NUCLEOTIDE SEQUENCE [LARGE SCALE GENOMIC DNA]</scope>
    <source>
        <strain evidence="3">DSM 24597 / LMG 26175 / WPAGA1</strain>
    </source>
</reference>
<evidence type="ECO:0000259" key="1">
    <source>
        <dbReference type="Pfam" id="PF18962"/>
    </source>
</evidence>
<proteinExistence type="predicted"/>
<gene>
    <name evidence="2" type="ORF">NH26_11590</name>
</gene>
<dbReference type="AlphaFoldDB" id="A0A1S1Z118"/>
<evidence type="ECO:0000313" key="3">
    <source>
        <dbReference type="Proteomes" id="UP000179797"/>
    </source>
</evidence>
<sequence>MFLILTIGNSCFGQSNVQIIQPDSIVNFHGETQIHIQQGFYKFIRVKSNTRLIIDGELFLSDRLPDSKLPLSYGTPVISDTTTITGYHHIGMGCVIILEPHSHLEVNGRLHDLATQLSIILKDHSQIIVEDLFTFKLAAENPNHIISFGSGSQIIVQGRTNIRLNPSEYTDLVNNLHRSDLDFLITIGKFLLIDPRVDISDRQSINEGIDRFITNNRNPIVQRNFIIDVDSLNHPNAMSLDQVKEFYGYLLHTFDNQVRFLGMGPLTNMSRLYFDLEHKYAELQLPIELSSFNVTVQPNDTFSVNWTTQTEINADHFTLEYSPNTIDFEMLDDNIPAYGNSNVERKYEVNNLFHNTPTGYVRLTEYDFDGANQSWIEEIRSTSLKDLFSYQHIYPNPVANQLHVDFNNNDDNDIYLSLIDIETGRVVYEKTLHHQTSLDLNTSSFSNGIYLMNAKSGINREYKEVVIMH</sequence>
<feature type="domain" description="Secretion system C-terminal sorting" evidence="1">
    <location>
        <begin position="393"/>
        <end position="467"/>
    </location>
</feature>
<dbReference type="InterPro" id="IPR026444">
    <property type="entry name" value="Secre_tail"/>
</dbReference>